<dbReference type="SUPFAM" id="SSF56672">
    <property type="entry name" value="DNA/RNA polymerases"/>
    <property type="match status" value="1"/>
</dbReference>
<dbReference type="Proteomes" id="UP001151760">
    <property type="component" value="Unassembled WGS sequence"/>
</dbReference>
<reference evidence="3" key="1">
    <citation type="journal article" date="2022" name="Int. J. Mol. Sci.">
        <title>Draft Genome of Tanacetum Coccineum: Genomic Comparison of Closely Related Tanacetum-Family Plants.</title>
        <authorList>
            <person name="Yamashiro T."/>
            <person name="Shiraishi A."/>
            <person name="Nakayama K."/>
            <person name="Satake H."/>
        </authorList>
    </citation>
    <scope>NUCLEOTIDE SEQUENCE</scope>
</reference>
<proteinExistence type="predicted"/>
<feature type="domain" description="Reverse transcriptase" evidence="2">
    <location>
        <begin position="1"/>
        <end position="97"/>
    </location>
</feature>
<evidence type="ECO:0000259" key="2">
    <source>
        <dbReference type="PROSITE" id="PS50878"/>
    </source>
</evidence>
<dbReference type="EMBL" id="BQNB010015993">
    <property type="protein sequence ID" value="GJT46520.1"/>
    <property type="molecule type" value="Genomic_DNA"/>
</dbReference>
<feature type="region of interest" description="Disordered" evidence="1">
    <location>
        <begin position="830"/>
        <end position="856"/>
    </location>
</feature>
<dbReference type="CDD" id="cd01647">
    <property type="entry name" value="RT_LTR"/>
    <property type="match status" value="1"/>
</dbReference>
<reference evidence="3" key="2">
    <citation type="submission" date="2022-01" db="EMBL/GenBank/DDBJ databases">
        <authorList>
            <person name="Yamashiro T."/>
            <person name="Shiraishi A."/>
            <person name="Satake H."/>
            <person name="Nakayama K."/>
        </authorList>
    </citation>
    <scope>NUCLEOTIDE SEQUENCE</scope>
</reference>
<comment type="caution">
    <text evidence="3">The sequence shown here is derived from an EMBL/GenBank/DDBJ whole genome shotgun (WGS) entry which is preliminary data.</text>
</comment>
<keyword evidence="4" id="KW-1185">Reference proteome</keyword>
<dbReference type="InterPro" id="IPR043502">
    <property type="entry name" value="DNA/RNA_pol_sf"/>
</dbReference>
<dbReference type="InterPro" id="IPR053134">
    <property type="entry name" value="RNA-dir_DNA_polymerase"/>
</dbReference>
<sequence length="856" mass="99686">MRFVRVRPLRVLGFMMPFGLTNAPVVFMDLMNRIFHEYLDKFVIVFIDDILVYSKSEEEHERHLRIVLEILRQKKLYAKFSKCEFWLQQVAFLGHIVSADGIINGSTKVEAYQQWPRPPTAELMRKGEKFVWTDERQESFEELKRRLVSAPYLTLNPSGFGGFQIYSDASKKDCDTEKHTEFSVDMDWVVSGLKDRLCVPNDQTLREKVMTEALIVLHLLFIQVQPRCLVGYYSRLRFLCENGMRFPWIFVTGLPTLRKDMMRFGLVVDRPNQSAHVYQFEELFQPDMSFVRGTMNPFWIVKMIQEKQSIPFVKIPILEESPERKDWGPGDRRLYRASYPHFLLFGEIFVLLYRILHFPLPLHSIYISVHWLCKLQPTFFSCGRKPKRVKDYTYHKEKMLLYQQAEKGVPLQADQVDRLADTNEEIDEQELEVQYNVKYNVFANERQNSEQPKSISNTCIVEKVDNNVIPNSPDMCDNEIQTDQNVEDEHAALANLIALQCKQTELEKYMAFNDRTFHYDKLERKLNETRGLLAQKEIDIKECLKLKAYEISVVKGDNGTPKGSIFNGRSTFANPMYLKKAQYEKPCLYEIPYDTYDLANRFTPDKEETLTLEKESRSKLDKDLVKPYDYTKQNKLVDQAWEKHSHDHFCAPTAHDMEILIKTCLMPLSLKTQNDSFTFVHELKQEMHADLKYVEYIEKEIDELKSDKAEFSNMNTNPRVSTSIEVIHRTNVSRPQLRSTQMNDKVMPNNSQVKFKKTEVEDHHRISSISNQTKSVTTCNDSLKSRTSNVNDVCATCGKCVFNSNHDACVSKILNDVNARTKKPKVVPISTRQPKSQVNKSVATPPKKTVALDSTI</sequence>
<evidence type="ECO:0000313" key="4">
    <source>
        <dbReference type="Proteomes" id="UP001151760"/>
    </source>
</evidence>
<evidence type="ECO:0000256" key="1">
    <source>
        <dbReference type="SAM" id="MobiDB-lite"/>
    </source>
</evidence>
<evidence type="ECO:0000313" key="3">
    <source>
        <dbReference type="EMBL" id="GJT46520.1"/>
    </source>
</evidence>
<feature type="compositionally biased region" description="Polar residues" evidence="1">
    <location>
        <begin position="830"/>
        <end position="842"/>
    </location>
</feature>
<dbReference type="InterPro" id="IPR043128">
    <property type="entry name" value="Rev_trsase/Diguanyl_cyclase"/>
</dbReference>
<dbReference type="PANTHER" id="PTHR24559:SF444">
    <property type="entry name" value="REVERSE TRANSCRIPTASE DOMAIN-CONTAINING PROTEIN"/>
    <property type="match status" value="1"/>
</dbReference>
<dbReference type="Pfam" id="PF00078">
    <property type="entry name" value="RVT_1"/>
    <property type="match status" value="1"/>
</dbReference>
<protein>
    <submittedName>
        <fullName evidence="3">Retrovirus-related pol polyprotein from transposon TNT 1-94</fullName>
    </submittedName>
</protein>
<organism evidence="3 4">
    <name type="scientific">Tanacetum coccineum</name>
    <dbReference type="NCBI Taxonomy" id="301880"/>
    <lineage>
        <taxon>Eukaryota</taxon>
        <taxon>Viridiplantae</taxon>
        <taxon>Streptophyta</taxon>
        <taxon>Embryophyta</taxon>
        <taxon>Tracheophyta</taxon>
        <taxon>Spermatophyta</taxon>
        <taxon>Magnoliopsida</taxon>
        <taxon>eudicotyledons</taxon>
        <taxon>Gunneridae</taxon>
        <taxon>Pentapetalae</taxon>
        <taxon>asterids</taxon>
        <taxon>campanulids</taxon>
        <taxon>Asterales</taxon>
        <taxon>Asteraceae</taxon>
        <taxon>Asteroideae</taxon>
        <taxon>Anthemideae</taxon>
        <taxon>Anthemidinae</taxon>
        <taxon>Tanacetum</taxon>
    </lineage>
</organism>
<dbReference type="PROSITE" id="PS50878">
    <property type="entry name" value="RT_POL"/>
    <property type="match status" value="1"/>
</dbReference>
<accession>A0ABQ5E6P2</accession>
<name>A0ABQ5E6P2_9ASTR</name>
<gene>
    <name evidence="3" type="ORF">Tco_0955235</name>
</gene>
<dbReference type="PANTHER" id="PTHR24559">
    <property type="entry name" value="TRANSPOSON TY3-I GAG-POL POLYPROTEIN"/>
    <property type="match status" value="1"/>
</dbReference>
<dbReference type="Gene3D" id="3.30.70.270">
    <property type="match status" value="2"/>
</dbReference>
<dbReference type="InterPro" id="IPR000477">
    <property type="entry name" value="RT_dom"/>
</dbReference>